<protein>
    <submittedName>
        <fullName evidence="1">Uncharacterized protein</fullName>
    </submittedName>
</protein>
<dbReference type="EMBL" id="JAMKPW020000016">
    <property type="protein sequence ID" value="KAK8210207.1"/>
    <property type="molecule type" value="Genomic_DNA"/>
</dbReference>
<sequence length="189" mass="21441">MYSRLRPHGLTPKRSKASLPPRTLLGMRQPWVMLCLMYWLPVIVRCSSIMQLPVQIRLKTLYGITSVNRTLGFMKLSPGPVWHFITRLVRSSCELRAVKHPASASIETWQLETAWLPDFPTGLSMKTTPPHLNQAGGCSPFLYDWAHDRVSNAQHQPIVIHGPPSRSPRESVPDPVTARTRSCRQPWVS</sequence>
<reference evidence="1" key="1">
    <citation type="submission" date="2024-02" db="EMBL/GenBank/DDBJ databases">
        <title>Metagenome Assembled Genome of Zalaria obscura JY119.</title>
        <authorList>
            <person name="Vighnesh L."/>
            <person name="Jagadeeshwari U."/>
            <person name="Venkata Ramana C."/>
            <person name="Sasikala C."/>
        </authorList>
    </citation>
    <scope>NUCLEOTIDE SEQUENCE</scope>
    <source>
        <strain evidence="1">JY119</strain>
    </source>
</reference>
<dbReference type="Proteomes" id="UP001320706">
    <property type="component" value="Unassembled WGS sequence"/>
</dbReference>
<evidence type="ECO:0000313" key="1">
    <source>
        <dbReference type="EMBL" id="KAK8210207.1"/>
    </source>
</evidence>
<evidence type="ECO:0000313" key="2">
    <source>
        <dbReference type="Proteomes" id="UP001320706"/>
    </source>
</evidence>
<keyword evidence="2" id="KW-1185">Reference proteome</keyword>
<name>A0ACC3SER0_9PEZI</name>
<proteinExistence type="predicted"/>
<accession>A0ACC3SER0</accession>
<comment type="caution">
    <text evidence="1">The sequence shown here is derived from an EMBL/GenBank/DDBJ whole genome shotgun (WGS) entry which is preliminary data.</text>
</comment>
<gene>
    <name evidence="1" type="ORF">M8818_003695</name>
</gene>
<organism evidence="1 2">
    <name type="scientific">Zalaria obscura</name>
    <dbReference type="NCBI Taxonomy" id="2024903"/>
    <lineage>
        <taxon>Eukaryota</taxon>
        <taxon>Fungi</taxon>
        <taxon>Dikarya</taxon>
        <taxon>Ascomycota</taxon>
        <taxon>Pezizomycotina</taxon>
        <taxon>Dothideomycetes</taxon>
        <taxon>Dothideomycetidae</taxon>
        <taxon>Dothideales</taxon>
        <taxon>Zalariaceae</taxon>
        <taxon>Zalaria</taxon>
    </lineage>
</organism>